<sequence>MVLKLESQNSYLTSQHLVIRGIVERLMDTELLAKQNEWKKGVKDIRDIIEKVESNGYKSTDMWRTHWEVQIYKAMECQYIRALLSLHTNFPHLRVDLILRSRTVRLQPPMEDIRAQHYQQLRRLVSLPKHFPSLFNNALDAPPIFASIVDKHSWIGNKAVHQIEATLSSLERVCETWSVRAGLACVPDLEVLCAEHLHEPQDWELNFKACKAYGQAVAKMLFDDEKVDWISVGTISLRREFEAQSRNLWACLMSSLQTSCHNDVSTLDSYMANVTLLLENKNLPKSAKELAEISAKQQGLQEKMPEMEKLVDGLKKKGHMLRTWGGDTSVENSVKEWNKIREQIAAHQQMFEHQAEVVKSSLSGEWDNICSGMEAWLSRWAQAKSRLEDTHGLLYPEMVERCRSILDGIQSFDKLAKEKEDLLCECKKFNMKFEENDVWKEADSLKNYLMNTWTIFNEYNEEYESMGNQEWLVFQKKLHLLEEFVCRWNNRLEPFTPVTLYLQQELEKYTDLTGVLKYVRGMEFTEKHWREVYSLVGMEYKKPETLQLGDFLNVASNVKGQMKALQKVSSNASSEAAVRSALSDLELWYAGARLTITYYADKAKKLTPIVKDFKDILTKIEEQQWVVWSLGGELGGTGSGWDAKLRTAVHLLRAAHHVQRRSSTEREFNKICI</sequence>
<dbReference type="AlphaFoldDB" id="A0AAV1JQE8"/>
<dbReference type="GO" id="GO:0030286">
    <property type="term" value="C:dynein complex"/>
    <property type="evidence" value="ECO:0007669"/>
    <property type="project" value="InterPro"/>
</dbReference>
<proteinExistence type="predicted"/>
<dbReference type="Proteomes" id="UP001497472">
    <property type="component" value="Unassembled WGS sequence"/>
</dbReference>
<evidence type="ECO:0000259" key="1">
    <source>
        <dbReference type="Pfam" id="PF08393"/>
    </source>
</evidence>
<protein>
    <recommendedName>
        <fullName evidence="1">Dynein heavy chain linker domain-containing protein</fullName>
    </recommendedName>
</protein>
<name>A0AAV1JQE8_9NEOP</name>
<accession>A0AAV1JQE8</accession>
<keyword evidence="3" id="KW-1185">Reference proteome</keyword>
<dbReference type="GO" id="GO:0051959">
    <property type="term" value="F:dynein light intermediate chain binding"/>
    <property type="evidence" value="ECO:0007669"/>
    <property type="project" value="InterPro"/>
</dbReference>
<dbReference type="GO" id="GO:0045505">
    <property type="term" value="F:dynein intermediate chain binding"/>
    <property type="evidence" value="ECO:0007669"/>
    <property type="project" value="InterPro"/>
</dbReference>
<feature type="domain" description="Dynein heavy chain linker" evidence="1">
    <location>
        <begin position="448"/>
        <end position="631"/>
    </location>
</feature>
<evidence type="ECO:0000313" key="2">
    <source>
        <dbReference type="EMBL" id="CAK1551720.1"/>
    </source>
</evidence>
<dbReference type="Pfam" id="PF08393">
    <property type="entry name" value="DHC_N2"/>
    <property type="match status" value="1"/>
</dbReference>
<dbReference type="GO" id="GO:0007018">
    <property type="term" value="P:microtubule-based movement"/>
    <property type="evidence" value="ECO:0007669"/>
    <property type="project" value="InterPro"/>
</dbReference>
<dbReference type="InterPro" id="IPR026983">
    <property type="entry name" value="DHC"/>
</dbReference>
<dbReference type="EMBL" id="CAVLEF010000132">
    <property type="protein sequence ID" value="CAK1551720.1"/>
    <property type="molecule type" value="Genomic_DNA"/>
</dbReference>
<dbReference type="PANTHER" id="PTHR45703">
    <property type="entry name" value="DYNEIN HEAVY CHAIN"/>
    <property type="match status" value="1"/>
</dbReference>
<dbReference type="InterPro" id="IPR013602">
    <property type="entry name" value="Dynein_heavy_linker"/>
</dbReference>
<dbReference type="PANTHER" id="PTHR45703:SF22">
    <property type="entry name" value="DYNEIN CYTOPLASMIC 2 HEAVY CHAIN 1"/>
    <property type="match status" value="1"/>
</dbReference>
<gene>
    <name evidence="2" type="ORF">LNINA_LOCUS10833</name>
</gene>
<evidence type="ECO:0000313" key="3">
    <source>
        <dbReference type="Proteomes" id="UP001497472"/>
    </source>
</evidence>
<reference evidence="2 3" key="1">
    <citation type="submission" date="2023-11" db="EMBL/GenBank/DDBJ databases">
        <authorList>
            <person name="Okamura Y."/>
        </authorList>
    </citation>
    <scope>NUCLEOTIDE SEQUENCE [LARGE SCALE GENOMIC DNA]</scope>
</reference>
<organism evidence="2 3">
    <name type="scientific">Leptosia nina</name>
    <dbReference type="NCBI Taxonomy" id="320188"/>
    <lineage>
        <taxon>Eukaryota</taxon>
        <taxon>Metazoa</taxon>
        <taxon>Ecdysozoa</taxon>
        <taxon>Arthropoda</taxon>
        <taxon>Hexapoda</taxon>
        <taxon>Insecta</taxon>
        <taxon>Pterygota</taxon>
        <taxon>Neoptera</taxon>
        <taxon>Endopterygota</taxon>
        <taxon>Lepidoptera</taxon>
        <taxon>Glossata</taxon>
        <taxon>Ditrysia</taxon>
        <taxon>Papilionoidea</taxon>
        <taxon>Pieridae</taxon>
        <taxon>Pierinae</taxon>
        <taxon>Leptosia</taxon>
    </lineage>
</organism>
<comment type="caution">
    <text evidence="2">The sequence shown here is derived from an EMBL/GenBank/DDBJ whole genome shotgun (WGS) entry which is preliminary data.</text>
</comment>